<keyword evidence="2" id="KW-1185">Reference proteome</keyword>
<dbReference type="HOGENOM" id="CLU_1383992_0_0_1"/>
<gene>
    <name evidence="1" type="ORF">CTRG_04954</name>
</gene>
<organism evidence="1 2">
    <name type="scientific">Candida tropicalis (strain ATCC MYA-3404 / T1)</name>
    <name type="common">Yeast</name>
    <dbReference type="NCBI Taxonomy" id="294747"/>
    <lineage>
        <taxon>Eukaryota</taxon>
        <taxon>Fungi</taxon>
        <taxon>Dikarya</taxon>
        <taxon>Ascomycota</taxon>
        <taxon>Saccharomycotina</taxon>
        <taxon>Pichiomycetes</taxon>
        <taxon>Debaryomycetaceae</taxon>
        <taxon>Candida/Lodderomyces clade</taxon>
        <taxon>Candida</taxon>
    </lineage>
</organism>
<dbReference type="RefSeq" id="XP_002550656.1">
    <property type="nucleotide sequence ID" value="XM_002550610.1"/>
</dbReference>
<dbReference type="KEGG" id="ctp:CTRG_04954"/>
<name>C5MFW1_CANTT</name>
<evidence type="ECO:0000313" key="2">
    <source>
        <dbReference type="Proteomes" id="UP000002037"/>
    </source>
</evidence>
<dbReference type="Proteomes" id="UP000002037">
    <property type="component" value="Unassembled WGS sequence"/>
</dbReference>
<evidence type="ECO:0000313" key="1">
    <source>
        <dbReference type="EMBL" id="EER31224.1"/>
    </source>
</evidence>
<dbReference type="GeneID" id="8299028"/>
<proteinExistence type="predicted"/>
<dbReference type="EMBL" id="GG692401">
    <property type="protein sequence ID" value="EER31224.1"/>
    <property type="molecule type" value="Genomic_DNA"/>
</dbReference>
<protein>
    <submittedName>
        <fullName evidence="1">Uncharacterized protein</fullName>
    </submittedName>
</protein>
<reference evidence="1 2" key="1">
    <citation type="journal article" date="2009" name="Nature">
        <title>Evolution of pathogenicity and sexual reproduction in eight Candida genomes.</title>
        <authorList>
            <person name="Butler G."/>
            <person name="Rasmussen M.D."/>
            <person name="Lin M.F."/>
            <person name="Santos M.A."/>
            <person name="Sakthikumar S."/>
            <person name="Munro C.A."/>
            <person name="Rheinbay E."/>
            <person name="Grabherr M."/>
            <person name="Forche A."/>
            <person name="Reedy J.L."/>
            <person name="Agrafioti I."/>
            <person name="Arnaud M.B."/>
            <person name="Bates S."/>
            <person name="Brown A.J."/>
            <person name="Brunke S."/>
            <person name="Costanzo M.C."/>
            <person name="Fitzpatrick D.A."/>
            <person name="de Groot P.W."/>
            <person name="Harris D."/>
            <person name="Hoyer L.L."/>
            <person name="Hube B."/>
            <person name="Klis F.M."/>
            <person name="Kodira C."/>
            <person name="Lennard N."/>
            <person name="Logue M.E."/>
            <person name="Martin R."/>
            <person name="Neiman A.M."/>
            <person name="Nikolaou E."/>
            <person name="Quail M.A."/>
            <person name="Quinn J."/>
            <person name="Santos M.C."/>
            <person name="Schmitzberger F.F."/>
            <person name="Sherlock G."/>
            <person name="Shah P."/>
            <person name="Silverstein K.A."/>
            <person name="Skrzypek M.S."/>
            <person name="Soll D."/>
            <person name="Staggs R."/>
            <person name="Stansfield I."/>
            <person name="Stumpf M.P."/>
            <person name="Sudbery P.E."/>
            <person name="Srikantha T."/>
            <person name="Zeng Q."/>
            <person name="Berman J."/>
            <person name="Berriman M."/>
            <person name="Heitman J."/>
            <person name="Gow N.A."/>
            <person name="Lorenz M.C."/>
            <person name="Birren B.W."/>
            <person name="Kellis M."/>
            <person name="Cuomo C.A."/>
        </authorList>
    </citation>
    <scope>NUCLEOTIDE SEQUENCE [LARGE SCALE GENOMIC DNA]</scope>
    <source>
        <strain evidence="2">ATCC MYA-3404 / T1</strain>
    </source>
</reference>
<sequence>MDKESEYPYKLESISIPFTRVDTNVYENSPNAIQQSHSIIRTNFETNREVSNSSNDEFYEASPVLEEALYFPSLLEESNYPTVTVKVEPHMTKPLVNGPLDLSGIINTSSTSKPRVFPLATEIENKDELTLLRVMEYEMDDAIQKNATGWFSWFFPKDTWRDLLINGGDSDEESETSTEFAQNEVYLDQIFTEIYNL</sequence>
<dbReference type="OrthoDB" id="4013762at2759"/>
<dbReference type="VEuPathDB" id="FungiDB:CTRG_04954"/>
<accession>C5MFW1</accession>
<dbReference type="AlphaFoldDB" id="C5MFW1"/>